<keyword evidence="3" id="KW-1185">Reference proteome</keyword>
<name>A0A1Z5IIC9_9LACO</name>
<dbReference type="SUPFAM" id="SSF46955">
    <property type="entry name" value="Putative DNA-binding domain"/>
    <property type="match status" value="1"/>
</dbReference>
<dbReference type="RefSeq" id="WP_054654577.1">
    <property type="nucleotide sequence ID" value="NZ_BBFL01000004.1"/>
</dbReference>
<dbReference type="InterPro" id="IPR009061">
    <property type="entry name" value="DNA-bd_dom_put_sf"/>
</dbReference>
<feature type="domain" description="HTH merR-type" evidence="1">
    <location>
        <begin position="1"/>
        <end position="64"/>
    </location>
</feature>
<dbReference type="GO" id="GO:0003677">
    <property type="term" value="F:DNA binding"/>
    <property type="evidence" value="ECO:0007669"/>
    <property type="project" value="InterPro"/>
</dbReference>
<reference evidence="2 3" key="1">
    <citation type="submission" date="2015-11" db="EMBL/GenBank/DDBJ databases">
        <title>Draft genome sequences of new species of the genus Lactobacillus isolated from orchardgrass silage.</title>
        <authorList>
            <person name="Tohno M."/>
            <person name="Tanizawa Y."/>
            <person name="Arita M."/>
        </authorList>
    </citation>
    <scope>NUCLEOTIDE SEQUENCE [LARGE SCALE GENOMIC DNA]</scope>
    <source>
        <strain evidence="2 3">IWT126</strain>
    </source>
</reference>
<evidence type="ECO:0000313" key="2">
    <source>
        <dbReference type="EMBL" id="GAX01534.1"/>
    </source>
</evidence>
<dbReference type="OrthoDB" id="2317001at2"/>
<dbReference type="Proteomes" id="UP000198402">
    <property type="component" value="Unassembled WGS sequence"/>
</dbReference>
<evidence type="ECO:0000313" key="3">
    <source>
        <dbReference type="Proteomes" id="UP000198402"/>
    </source>
</evidence>
<dbReference type="Pfam" id="PF13411">
    <property type="entry name" value="MerR_1"/>
    <property type="match status" value="1"/>
</dbReference>
<gene>
    <name evidence="2" type="ORF">IWT126_01575</name>
</gene>
<proteinExistence type="predicted"/>
<dbReference type="STRING" id="1302250.GCA_001313225_01287"/>
<dbReference type="AlphaFoldDB" id="A0A1Z5IIC9"/>
<dbReference type="Gene3D" id="1.10.1660.10">
    <property type="match status" value="1"/>
</dbReference>
<evidence type="ECO:0000259" key="1">
    <source>
        <dbReference type="Pfam" id="PF13411"/>
    </source>
</evidence>
<comment type="caution">
    <text evidence="2">The sequence shown here is derived from an EMBL/GenBank/DDBJ whole genome shotgun (WGS) entry which is preliminary data.</text>
</comment>
<dbReference type="EMBL" id="BCMG01000007">
    <property type="protein sequence ID" value="GAX01534.1"/>
    <property type="molecule type" value="Genomic_DNA"/>
</dbReference>
<sequence length="72" mass="7729">MTLSEIAAQSGVGPEQITAFTQAGLLPCKDETGAYSDKDLYWLDMVNCFVENGSSVEDLKTLLPLCESKAAL</sequence>
<protein>
    <submittedName>
        <fullName evidence="2">Transcriptional regulator</fullName>
    </submittedName>
</protein>
<dbReference type="InterPro" id="IPR000551">
    <property type="entry name" value="MerR-type_HTH_dom"/>
</dbReference>
<organism evidence="2 3">
    <name type="scientific">Secundilactobacillus silagei JCM 19001</name>
    <dbReference type="NCBI Taxonomy" id="1302250"/>
    <lineage>
        <taxon>Bacteria</taxon>
        <taxon>Bacillati</taxon>
        <taxon>Bacillota</taxon>
        <taxon>Bacilli</taxon>
        <taxon>Lactobacillales</taxon>
        <taxon>Lactobacillaceae</taxon>
        <taxon>Secundilactobacillus</taxon>
    </lineage>
</organism>
<accession>A0A1Z5IIC9</accession>
<dbReference type="GO" id="GO:0006355">
    <property type="term" value="P:regulation of DNA-templated transcription"/>
    <property type="evidence" value="ECO:0007669"/>
    <property type="project" value="InterPro"/>
</dbReference>